<name>A0A9J6P4X3_9CLOT</name>
<dbReference type="InterPro" id="IPR000182">
    <property type="entry name" value="GNAT_dom"/>
</dbReference>
<keyword evidence="3" id="KW-1185">Reference proteome</keyword>
<dbReference type="RefSeq" id="WP_250860382.1">
    <property type="nucleotide sequence ID" value="NZ_JAGSOJ010000003.1"/>
</dbReference>
<organism evidence="2 3">
    <name type="scientific">Oceanirhabdus seepicola</name>
    <dbReference type="NCBI Taxonomy" id="2828781"/>
    <lineage>
        <taxon>Bacteria</taxon>
        <taxon>Bacillati</taxon>
        <taxon>Bacillota</taxon>
        <taxon>Clostridia</taxon>
        <taxon>Eubacteriales</taxon>
        <taxon>Clostridiaceae</taxon>
        <taxon>Oceanirhabdus</taxon>
    </lineage>
</organism>
<comment type="caution">
    <text evidence="2">The sequence shown here is derived from an EMBL/GenBank/DDBJ whole genome shotgun (WGS) entry which is preliminary data.</text>
</comment>
<protein>
    <submittedName>
        <fullName evidence="2">GNAT family N-acetyltransferase</fullName>
    </submittedName>
</protein>
<dbReference type="SUPFAM" id="SSF55729">
    <property type="entry name" value="Acyl-CoA N-acyltransferases (Nat)"/>
    <property type="match status" value="1"/>
</dbReference>
<reference evidence="2" key="1">
    <citation type="journal article" date="2021" name="mSystems">
        <title>Bacteria and Archaea Synergistically Convert Glycine Betaine to Biogenic Methane in the Formosa Cold Seep of the South China Sea.</title>
        <authorList>
            <person name="Li L."/>
            <person name="Zhang W."/>
            <person name="Zhang S."/>
            <person name="Song L."/>
            <person name="Sun Q."/>
            <person name="Zhang H."/>
            <person name="Xiang H."/>
            <person name="Dong X."/>
        </authorList>
    </citation>
    <scope>NUCLEOTIDE SEQUENCE</scope>
    <source>
        <strain evidence="2">ZWT</strain>
    </source>
</reference>
<dbReference type="GO" id="GO:0016747">
    <property type="term" value="F:acyltransferase activity, transferring groups other than amino-acyl groups"/>
    <property type="evidence" value="ECO:0007669"/>
    <property type="project" value="InterPro"/>
</dbReference>
<feature type="domain" description="N-acetyltransferase" evidence="1">
    <location>
        <begin position="1"/>
        <end position="164"/>
    </location>
</feature>
<dbReference type="Proteomes" id="UP001056429">
    <property type="component" value="Unassembled WGS sequence"/>
</dbReference>
<proteinExistence type="predicted"/>
<evidence type="ECO:0000259" key="1">
    <source>
        <dbReference type="PROSITE" id="PS51186"/>
    </source>
</evidence>
<sequence length="176" mass="19941">MGFAQLEDKKLIYDMLVSPEVKNVMFDEVHPAPSWEEFAEEPDSLFSGEPHDEGNYLLIKVNGEVIGAISYAFNNGKLNSAELDIWISSTKNIGKGYGTEAIKSVIEFVNSHYNIKIFIIRPWVKNSNAIKAYKKVGFKEIEEFNASDYYSDEEVALYGEGDYGSDETINLIYKIE</sequence>
<dbReference type="EMBL" id="JAGSOJ010000003">
    <property type="protein sequence ID" value="MCM1991276.1"/>
    <property type="molecule type" value="Genomic_DNA"/>
</dbReference>
<dbReference type="PROSITE" id="PS51186">
    <property type="entry name" value="GNAT"/>
    <property type="match status" value="1"/>
</dbReference>
<dbReference type="CDD" id="cd04301">
    <property type="entry name" value="NAT_SF"/>
    <property type="match status" value="1"/>
</dbReference>
<evidence type="ECO:0000313" key="2">
    <source>
        <dbReference type="EMBL" id="MCM1991276.1"/>
    </source>
</evidence>
<dbReference type="Pfam" id="PF13302">
    <property type="entry name" value="Acetyltransf_3"/>
    <property type="match status" value="1"/>
</dbReference>
<dbReference type="PANTHER" id="PTHR43415:SF3">
    <property type="entry name" value="GNAT-FAMILY ACETYLTRANSFERASE"/>
    <property type="match status" value="1"/>
</dbReference>
<gene>
    <name evidence="2" type="ORF">KDK92_16195</name>
</gene>
<dbReference type="InterPro" id="IPR016181">
    <property type="entry name" value="Acyl_CoA_acyltransferase"/>
</dbReference>
<accession>A0A9J6P4X3</accession>
<dbReference type="PANTHER" id="PTHR43415">
    <property type="entry name" value="SPERMIDINE N(1)-ACETYLTRANSFERASE"/>
    <property type="match status" value="1"/>
</dbReference>
<dbReference type="Gene3D" id="3.40.630.30">
    <property type="match status" value="1"/>
</dbReference>
<reference evidence="2" key="2">
    <citation type="submission" date="2021-04" db="EMBL/GenBank/DDBJ databases">
        <authorList>
            <person name="Dong X."/>
        </authorList>
    </citation>
    <scope>NUCLEOTIDE SEQUENCE</scope>
    <source>
        <strain evidence="2">ZWT</strain>
    </source>
</reference>
<dbReference type="AlphaFoldDB" id="A0A9J6P4X3"/>
<evidence type="ECO:0000313" key="3">
    <source>
        <dbReference type="Proteomes" id="UP001056429"/>
    </source>
</evidence>